<evidence type="ECO:0000256" key="1">
    <source>
        <dbReference type="SAM" id="MobiDB-lite"/>
    </source>
</evidence>
<keyword evidence="2" id="KW-1185">Reference proteome</keyword>
<sequence>MHNCSTVSDITMNLYSIESFHPVLSAPGQISSPQQLGQNRLYQLRLYCRRTMYLTMYFLSIEAHCALRSCLSTRNRSAVVFSAVFDRVSNGFQTLPVDGSDARAERPCVNPRSPEPRPCLPRSR</sequence>
<proteinExistence type="predicted"/>
<dbReference type="AlphaFoldDB" id="A0A1I8AG00"/>
<organism evidence="2 3">
    <name type="scientific">Steinernema glaseri</name>
    <dbReference type="NCBI Taxonomy" id="37863"/>
    <lineage>
        <taxon>Eukaryota</taxon>
        <taxon>Metazoa</taxon>
        <taxon>Ecdysozoa</taxon>
        <taxon>Nematoda</taxon>
        <taxon>Chromadorea</taxon>
        <taxon>Rhabditida</taxon>
        <taxon>Tylenchina</taxon>
        <taxon>Panagrolaimomorpha</taxon>
        <taxon>Strongyloidoidea</taxon>
        <taxon>Steinernematidae</taxon>
        <taxon>Steinernema</taxon>
    </lineage>
</organism>
<evidence type="ECO:0000313" key="2">
    <source>
        <dbReference type="Proteomes" id="UP000095287"/>
    </source>
</evidence>
<name>A0A1I8AG00_9BILA</name>
<feature type="region of interest" description="Disordered" evidence="1">
    <location>
        <begin position="96"/>
        <end position="124"/>
    </location>
</feature>
<dbReference type="WBParaSite" id="L893_g5226.t1">
    <property type="protein sequence ID" value="L893_g5226.t1"/>
    <property type="gene ID" value="L893_g5226"/>
</dbReference>
<accession>A0A1I8AG00</accession>
<dbReference type="Proteomes" id="UP000095287">
    <property type="component" value="Unplaced"/>
</dbReference>
<protein>
    <submittedName>
        <fullName evidence="3">Uncharacterized protein</fullName>
    </submittedName>
</protein>
<reference evidence="3" key="1">
    <citation type="submission" date="2016-11" db="UniProtKB">
        <authorList>
            <consortium name="WormBaseParasite"/>
        </authorList>
    </citation>
    <scope>IDENTIFICATION</scope>
</reference>
<evidence type="ECO:0000313" key="3">
    <source>
        <dbReference type="WBParaSite" id="L893_g5226.t1"/>
    </source>
</evidence>